<evidence type="ECO:0000313" key="3">
    <source>
        <dbReference type="Proteomes" id="UP000332933"/>
    </source>
</evidence>
<dbReference type="PANTHER" id="PTHR46586:SF3">
    <property type="entry name" value="ANKYRIN REPEAT-CONTAINING PROTEIN"/>
    <property type="match status" value="1"/>
</dbReference>
<dbReference type="EMBL" id="VJMH01006388">
    <property type="protein sequence ID" value="KAF0690222.1"/>
    <property type="molecule type" value="Genomic_DNA"/>
</dbReference>
<protein>
    <submittedName>
        <fullName evidence="2">Aste57867_18369 protein</fullName>
    </submittedName>
</protein>
<dbReference type="PANTHER" id="PTHR46586">
    <property type="entry name" value="ANKYRIN REPEAT-CONTAINING PROTEIN"/>
    <property type="match status" value="1"/>
</dbReference>
<accession>A0A485L9X4</accession>
<sequence>MVTPIRAVFETPELLHLVFDYQRGVSQDMLLFLHLPFIDHSKKVGMLNLPKHLATHQDTYRQVSLWLDNHVITRLPLLIQFVPRAKWYVAETAAFLGRHNILDFMHEHCFFSPNSSASSYLTKCAAAGGHVHTLRYLHNHDYCLDGDAVAAAAASHGHQQVLDFIHTMYPTKEWMTQALVEMAVTTGHLEVAQSLYRNHATHGSPEPRHAMQRTCLGLALLQGHDHIAAWLVHEMEQDNNIAAIVDAFIRCDGQGYLLRKLDLARAIPAVIAANPTNPIDELSVLFKSVFHERKCPGAHLAMAQCLMFATTTSFSPFYRWLVFKQTMNAHGTQQALAQYARHSLDDEVASRKLQVNMTQLLQHFGIVDEPSHLVQRCPSIEVLNTIPMDVMMWMAMRREGFYLPPPCNLIRWVDLNCYTFSDRLRMARWIVWHVETFIHRVVDMEFKMGRMLNPLSVSATPPTCSDKRRWMLVPS</sequence>
<evidence type="ECO:0000313" key="2">
    <source>
        <dbReference type="EMBL" id="VFT95105.1"/>
    </source>
</evidence>
<dbReference type="Gene3D" id="1.25.40.20">
    <property type="entry name" value="Ankyrin repeat-containing domain"/>
    <property type="match status" value="1"/>
</dbReference>
<name>A0A485L9X4_9STRA</name>
<dbReference type="InterPro" id="IPR052050">
    <property type="entry name" value="SecEffector_AnkRepeat"/>
</dbReference>
<dbReference type="AlphaFoldDB" id="A0A485L9X4"/>
<reference evidence="2 3" key="1">
    <citation type="submission" date="2019-03" db="EMBL/GenBank/DDBJ databases">
        <authorList>
            <person name="Gaulin E."/>
            <person name="Dumas B."/>
        </authorList>
    </citation>
    <scope>NUCLEOTIDE SEQUENCE [LARGE SCALE GENOMIC DNA]</scope>
    <source>
        <strain evidence="2">CBS 568.67</strain>
    </source>
</reference>
<dbReference type="SUPFAM" id="SSF140860">
    <property type="entry name" value="Pseudo ankyrin repeat-like"/>
    <property type="match status" value="1"/>
</dbReference>
<proteinExistence type="predicted"/>
<evidence type="ECO:0000313" key="1">
    <source>
        <dbReference type="EMBL" id="KAF0690222.1"/>
    </source>
</evidence>
<organism evidence="2 3">
    <name type="scientific">Aphanomyces stellatus</name>
    <dbReference type="NCBI Taxonomy" id="120398"/>
    <lineage>
        <taxon>Eukaryota</taxon>
        <taxon>Sar</taxon>
        <taxon>Stramenopiles</taxon>
        <taxon>Oomycota</taxon>
        <taxon>Saprolegniomycetes</taxon>
        <taxon>Saprolegniales</taxon>
        <taxon>Verrucalvaceae</taxon>
        <taxon>Aphanomyces</taxon>
    </lineage>
</organism>
<gene>
    <name evidence="2" type="primary">Aste57867_18369</name>
    <name evidence="1" type="ORF">As57867_018307</name>
    <name evidence="2" type="ORF">ASTE57867_18369</name>
</gene>
<dbReference type="InterPro" id="IPR036770">
    <property type="entry name" value="Ankyrin_rpt-contain_sf"/>
</dbReference>
<reference evidence="1" key="2">
    <citation type="submission" date="2019-06" db="EMBL/GenBank/DDBJ databases">
        <title>Genomics analysis of Aphanomyces spp. identifies a new class of oomycete effector associated with host adaptation.</title>
        <authorList>
            <person name="Gaulin E."/>
        </authorList>
    </citation>
    <scope>NUCLEOTIDE SEQUENCE</scope>
    <source>
        <strain evidence="1">CBS 578.67</strain>
    </source>
</reference>
<keyword evidence="3" id="KW-1185">Reference proteome</keyword>
<dbReference type="EMBL" id="CAADRA010006409">
    <property type="protein sequence ID" value="VFT95105.1"/>
    <property type="molecule type" value="Genomic_DNA"/>
</dbReference>
<dbReference type="Proteomes" id="UP000332933">
    <property type="component" value="Unassembled WGS sequence"/>
</dbReference>